<dbReference type="InterPro" id="IPR051118">
    <property type="entry name" value="LST-2"/>
</dbReference>
<keyword evidence="3 5" id="KW-0863">Zinc-finger</keyword>
<dbReference type="EMBL" id="JAODUO010001703">
    <property type="protein sequence ID" value="KAK2159620.1"/>
    <property type="molecule type" value="Genomic_DNA"/>
</dbReference>
<evidence type="ECO:0000313" key="8">
    <source>
        <dbReference type="EMBL" id="KAK2159620.1"/>
    </source>
</evidence>
<feature type="compositionally biased region" description="Polar residues" evidence="6">
    <location>
        <begin position="772"/>
        <end position="783"/>
    </location>
</feature>
<evidence type="ECO:0000256" key="3">
    <source>
        <dbReference type="ARBA" id="ARBA00022771"/>
    </source>
</evidence>
<dbReference type="InterPro" id="IPR011011">
    <property type="entry name" value="Znf_FYVE_PHD"/>
</dbReference>
<dbReference type="PANTHER" id="PTHR46465">
    <property type="entry name" value="LATERAL SIGNALING TARGET PROTEIN 2 HOMOLOG"/>
    <property type="match status" value="1"/>
</dbReference>
<dbReference type="InterPro" id="IPR000306">
    <property type="entry name" value="Znf_FYVE"/>
</dbReference>
<name>A0AAD9JVU8_RIDPI</name>
<feature type="region of interest" description="Disordered" evidence="6">
    <location>
        <begin position="601"/>
        <end position="659"/>
    </location>
</feature>
<dbReference type="AlphaFoldDB" id="A0AAD9JVU8"/>
<reference evidence="8" key="1">
    <citation type="journal article" date="2023" name="Mol. Biol. Evol.">
        <title>Third-Generation Sequencing Reveals the Adaptive Role of the Epigenome in Three Deep-Sea Polychaetes.</title>
        <authorList>
            <person name="Perez M."/>
            <person name="Aroh O."/>
            <person name="Sun Y."/>
            <person name="Lan Y."/>
            <person name="Juniper S.K."/>
            <person name="Young C.R."/>
            <person name="Angers B."/>
            <person name="Qian P.Y."/>
        </authorList>
    </citation>
    <scope>NUCLEOTIDE SEQUENCE</scope>
    <source>
        <strain evidence="8">R07B-5</strain>
    </source>
</reference>
<feature type="region of interest" description="Disordered" evidence="6">
    <location>
        <begin position="754"/>
        <end position="802"/>
    </location>
</feature>
<dbReference type="SUPFAM" id="SSF57903">
    <property type="entry name" value="FYVE/PHD zinc finger"/>
    <property type="match status" value="1"/>
</dbReference>
<evidence type="ECO:0000259" key="7">
    <source>
        <dbReference type="PROSITE" id="PS50178"/>
    </source>
</evidence>
<proteinExistence type="inferred from homology"/>
<organism evidence="8 9">
    <name type="scientific">Ridgeia piscesae</name>
    <name type="common">Tubeworm</name>
    <dbReference type="NCBI Taxonomy" id="27915"/>
    <lineage>
        <taxon>Eukaryota</taxon>
        <taxon>Metazoa</taxon>
        <taxon>Spiralia</taxon>
        <taxon>Lophotrochozoa</taxon>
        <taxon>Annelida</taxon>
        <taxon>Polychaeta</taxon>
        <taxon>Sedentaria</taxon>
        <taxon>Canalipalpata</taxon>
        <taxon>Sabellida</taxon>
        <taxon>Siboglinidae</taxon>
        <taxon>Ridgeia</taxon>
    </lineage>
</organism>
<feature type="compositionally biased region" description="Basic and acidic residues" evidence="6">
    <location>
        <begin position="645"/>
        <end position="659"/>
    </location>
</feature>
<dbReference type="Proteomes" id="UP001209878">
    <property type="component" value="Unassembled WGS sequence"/>
</dbReference>
<evidence type="ECO:0000256" key="2">
    <source>
        <dbReference type="ARBA" id="ARBA00022723"/>
    </source>
</evidence>
<dbReference type="SMART" id="SM00064">
    <property type="entry name" value="FYVE"/>
    <property type="match status" value="1"/>
</dbReference>
<feature type="domain" description="FYVE-type" evidence="7">
    <location>
        <begin position="808"/>
        <end position="864"/>
    </location>
</feature>
<evidence type="ECO:0000256" key="6">
    <source>
        <dbReference type="SAM" id="MobiDB-lite"/>
    </source>
</evidence>
<dbReference type="GO" id="GO:0008270">
    <property type="term" value="F:zinc ion binding"/>
    <property type="evidence" value="ECO:0007669"/>
    <property type="project" value="UniProtKB-KW"/>
</dbReference>
<gene>
    <name evidence="8" type="ORF">NP493_1703g00003</name>
</gene>
<dbReference type="Gene3D" id="3.30.40.10">
    <property type="entry name" value="Zinc/RING finger domain, C3HC4 (zinc finger)"/>
    <property type="match status" value="1"/>
</dbReference>
<dbReference type="InterPro" id="IPR013083">
    <property type="entry name" value="Znf_RING/FYVE/PHD"/>
</dbReference>
<keyword evidence="9" id="KW-1185">Reference proteome</keyword>
<accession>A0AAD9JVU8</accession>
<dbReference type="PROSITE" id="PS50178">
    <property type="entry name" value="ZF_FYVE"/>
    <property type="match status" value="1"/>
</dbReference>
<feature type="region of interest" description="Disordered" evidence="6">
    <location>
        <begin position="305"/>
        <end position="330"/>
    </location>
</feature>
<sequence length="877" mass="96474">MPCGALCLQKTDTSLLAQFYFADEELNAVAAELDKFDGRKDPERCTRWVNRLRACQDRVLSVIENIMDDALSDYYRSSRDFRVKFPDDVLQESLSGQLWFGAECLAAGSSILNREAESASMRPLAKAMTRQLDYVRNTLREQCLRNLNFYTDEIRDALVVFDRLFAEFELSYVSAMVPVKTMKEYDTLQEVIVLFSDTVQRALELKLLTQEMLEDCDPALMFAIPRLAIICGLLVYPEGPLNPDMDPLDMSEMFRPFQTLLYNIRELMRTLDKRELRKLETLLCKNNSPSTPDVVTGHFEFMDVTPGGSSGQGASTSTVEPSSTPAGPAGHQLCDQLQYCAYLHVNSSDSDSADGMSRSVSIDTVIVNAATNDNFLAHPGESCDRTCDRGSTSSSMHHQDSVDSGLLSGSDGAAPVASLSWQPSNVVKARYLRHSLSWPEISKHRAHRHMHELNTRRRTLIVEGLNLGSGSTFDTSMFSPLGGSTGVMETANYDVTNVDEAAIPRDVSPSDRIACVTADNIDSDDGLQVSYVTPTLSDVFLTDTTFQSAQGAPSSNDASSRDNTRVDVAMETTSGALANAAGTICDTSNNDNNSIATNTVHEHTRSSLQIPTRGRDVNDSACAVNSSTSSSSKLRDSRKAHKSKRTDDHVMSHDSGRCTEEQKCDPRMWEQDSIASSDTSSYTSACHDDEEIAMAIQAAELAARQEARSRFKNTSDLLHRLFVCISGVADQLQTNYAGDLRNVLKAVFEINCPPPQIDDDNDSNPDGCDSPTAGSGDNSSGDMNTEETGSESGTDTRTFGVAPPWVPDERTSNCTGCQVAFSFVRRKHHCRNCGKIFCGRCSSNNAPLPHFGFEKAVRVCNHCFMFELTPFTTDTYE</sequence>
<evidence type="ECO:0000256" key="5">
    <source>
        <dbReference type="PROSITE-ProRule" id="PRU00091"/>
    </source>
</evidence>
<dbReference type="InterPro" id="IPR017455">
    <property type="entry name" value="Znf_FYVE-rel"/>
</dbReference>
<dbReference type="Pfam" id="PF01363">
    <property type="entry name" value="FYVE"/>
    <property type="match status" value="1"/>
</dbReference>
<dbReference type="CDD" id="cd15731">
    <property type="entry name" value="FYVE_LST2"/>
    <property type="match status" value="1"/>
</dbReference>
<evidence type="ECO:0000256" key="4">
    <source>
        <dbReference type="ARBA" id="ARBA00022833"/>
    </source>
</evidence>
<dbReference type="InterPro" id="IPR043269">
    <property type="entry name" value="FYVE_LST2"/>
</dbReference>
<evidence type="ECO:0000256" key="1">
    <source>
        <dbReference type="ARBA" id="ARBA00008755"/>
    </source>
</evidence>
<keyword evidence="2" id="KW-0479">Metal-binding</keyword>
<feature type="region of interest" description="Disordered" evidence="6">
    <location>
        <begin position="379"/>
        <end position="409"/>
    </location>
</feature>
<dbReference type="GO" id="GO:0031901">
    <property type="term" value="C:early endosome membrane"/>
    <property type="evidence" value="ECO:0007669"/>
    <property type="project" value="TreeGrafter"/>
</dbReference>
<protein>
    <recommendedName>
        <fullName evidence="7">FYVE-type domain-containing protein</fullName>
    </recommendedName>
</protein>
<comment type="similarity">
    <text evidence="1">Belongs to the lst-2 family.</text>
</comment>
<comment type="caution">
    <text evidence="8">The sequence shown here is derived from an EMBL/GenBank/DDBJ whole genome shotgun (WGS) entry which is preliminary data.</text>
</comment>
<evidence type="ECO:0000313" key="9">
    <source>
        <dbReference type="Proteomes" id="UP001209878"/>
    </source>
</evidence>
<keyword evidence="4" id="KW-0862">Zinc</keyword>
<dbReference type="PANTHER" id="PTHR46465:SF2">
    <property type="entry name" value="LATERAL SIGNALING TARGET PROTEIN 2 HOMOLOG"/>
    <property type="match status" value="1"/>
</dbReference>